<dbReference type="Pfam" id="PF23518">
    <property type="entry name" value="WW_2"/>
    <property type="match status" value="1"/>
</dbReference>
<organism evidence="4">
    <name type="scientific">Leptosphaeria maculans (strain JN3 / isolate v23.1.3 / race Av1-4-5-6-7-8)</name>
    <name type="common">Blackleg fungus</name>
    <name type="synonym">Phoma lingam</name>
    <dbReference type="NCBI Taxonomy" id="985895"/>
    <lineage>
        <taxon>Eukaryota</taxon>
        <taxon>Fungi</taxon>
        <taxon>Dikarya</taxon>
        <taxon>Ascomycota</taxon>
        <taxon>Pezizomycotina</taxon>
        <taxon>Dothideomycetes</taxon>
        <taxon>Pleosporomycetidae</taxon>
        <taxon>Pleosporales</taxon>
        <taxon>Pleosporineae</taxon>
        <taxon>Leptosphaeriaceae</taxon>
        <taxon>Plenodomus</taxon>
        <taxon>Plenodomus lingam/Leptosphaeria maculans species complex</taxon>
    </lineage>
</organism>
<gene>
    <name evidence="3" type="ORF">LEMA_P078860.1</name>
</gene>
<evidence type="ECO:0000313" key="4">
    <source>
        <dbReference type="Proteomes" id="UP000002668"/>
    </source>
</evidence>
<dbReference type="SUPFAM" id="SSF51045">
    <property type="entry name" value="WW domain"/>
    <property type="match status" value="1"/>
</dbReference>
<sequence length="142" mass="15390">MPAFQAGERCQGGGGAVEQHNEANKEDQAAYWIPQATPDGRLFYFNTLTGVSTMELPLEAPGANESGPRDRVNVFIPESSRPPAEAFASGYNVDDTDDETSASDLEGPNPKGSYSSRVSIVDHHRQGIAYPTASHQRPPWSR</sequence>
<dbReference type="InterPro" id="IPR057827">
    <property type="entry name" value="WW_fungi"/>
</dbReference>
<proteinExistence type="predicted"/>
<dbReference type="InParanoid" id="E5A4U9"/>
<feature type="region of interest" description="Disordered" evidence="1">
    <location>
        <begin position="59"/>
        <end position="142"/>
    </location>
</feature>
<keyword evidence="4" id="KW-1185">Reference proteome</keyword>
<feature type="region of interest" description="Disordered" evidence="1">
    <location>
        <begin position="1"/>
        <end position="23"/>
    </location>
</feature>
<dbReference type="InterPro" id="IPR036020">
    <property type="entry name" value="WW_dom_sf"/>
</dbReference>
<reference evidence="4" key="1">
    <citation type="journal article" date="2011" name="Nat. Commun.">
        <title>Effector diversification within compartments of the Leptosphaeria maculans genome affected by Repeat-Induced Point mutations.</title>
        <authorList>
            <person name="Rouxel T."/>
            <person name="Grandaubert J."/>
            <person name="Hane J.K."/>
            <person name="Hoede C."/>
            <person name="van de Wouw A.P."/>
            <person name="Couloux A."/>
            <person name="Dominguez V."/>
            <person name="Anthouard V."/>
            <person name="Bally P."/>
            <person name="Bourras S."/>
            <person name="Cozijnsen A.J."/>
            <person name="Ciuffetti L.M."/>
            <person name="Degrave A."/>
            <person name="Dilmaghani A."/>
            <person name="Duret L."/>
            <person name="Fudal I."/>
            <person name="Goodwin S.B."/>
            <person name="Gout L."/>
            <person name="Glaser N."/>
            <person name="Linglin J."/>
            <person name="Kema G.H.J."/>
            <person name="Lapalu N."/>
            <person name="Lawrence C.B."/>
            <person name="May K."/>
            <person name="Meyer M."/>
            <person name="Ollivier B."/>
            <person name="Poulain J."/>
            <person name="Schoch C.L."/>
            <person name="Simon A."/>
            <person name="Spatafora J.W."/>
            <person name="Stachowiak A."/>
            <person name="Turgeon B.G."/>
            <person name="Tyler B.M."/>
            <person name="Vincent D."/>
            <person name="Weissenbach J."/>
            <person name="Amselem J."/>
            <person name="Quesneville H."/>
            <person name="Oliver R.P."/>
            <person name="Wincker P."/>
            <person name="Balesdent M.-H."/>
            <person name="Howlett B.J."/>
        </authorList>
    </citation>
    <scope>NUCLEOTIDE SEQUENCE [LARGE SCALE GENOMIC DNA]</scope>
    <source>
        <strain evidence="4">JN3 / isolate v23.1.3 / race Av1-4-5-6-7-8</strain>
    </source>
</reference>
<evidence type="ECO:0000259" key="2">
    <source>
        <dbReference type="Pfam" id="PF23518"/>
    </source>
</evidence>
<dbReference type="HOGENOM" id="CLU_1816156_0_0_1"/>
<dbReference type="eggNOG" id="KOG3417">
    <property type="taxonomic scope" value="Eukaryota"/>
</dbReference>
<name>E5A4U9_LEPMJ</name>
<dbReference type="VEuPathDB" id="FungiDB:LEMA_P078860.1"/>
<dbReference type="STRING" id="985895.E5A4U9"/>
<protein>
    <submittedName>
        <fullName evidence="3">Predicted protein</fullName>
    </submittedName>
</protein>
<evidence type="ECO:0000256" key="1">
    <source>
        <dbReference type="SAM" id="MobiDB-lite"/>
    </source>
</evidence>
<dbReference type="OrthoDB" id="5425195at2759"/>
<feature type="domain" description="WW" evidence="2">
    <location>
        <begin position="21"/>
        <end position="56"/>
    </location>
</feature>
<dbReference type="EMBL" id="FP929134">
    <property type="protein sequence ID" value="CBX98647.1"/>
    <property type="molecule type" value="Genomic_DNA"/>
</dbReference>
<accession>E5A4U9</accession>
<evidence type="ECO:0000313" key="3">
    <source>
        <dbReference type="EMBL" id="CBX98647.1"/>
    </source>
</evidence>
<dbReference type="AlphaFoldDB" id="E5A4U9"/>
<dbReference type="Proteomes" id="UP000002668">
    <property type="component" value="Genome"/>
</dbReference>
<dbReference type="Gene3D" id="2.20.70.10">
    <property type="match status" value="1"/>
</dbReference>